<organism evidence="1 2">
    <name type="scientific">Tulasnella calospora MUT 4182</name>
    <dbReference type="NCBI Taxonomy" id="1051891"/>
    <lineage>
        <taxon>Eukaryota</taxon>
        <taxon>Fungi</taxon>
        <taxon>Dikarya</taxon>
        <taxon>Basidiomycota</taxon>
        <taxon>Agaricomycotina</taxon>
        <taxon>Agaricomycetes</taxon>
        <taxon>Cantharellales</taxon>
        <taxon>Tulasnellaceae</taxon>
        <taxon>Tulasnella</taxon>
    </lineage>
</organism>
<evidence type="ECO:0000313" key="2">
    <source>
        <dbReference type="Proteomes" id="UP000054248"/>
    </source>
</evidence>
<name>A0A0C3K2X0_9AGAM</name>
<proteinExistence type="predicted"/>
<dbReference type="HOGENOM" id="CLU_2656300_0_0_1"/>
<protein>
    <submittedName>
        <fullName evidence="1">Uncharacterized protein</fullName>
    </submittedName>
</protein>
<evidence type="ECO:0000313" key="1">
    <source>
        <dbReference type="EMBL" id="KIO15768.1"/>
    </source>
</evidence>
<accession>A0A0C3K2X0</accession>
<sequence length="76" mass="8522">MLKLVQVDPHLPNPPWRSSRLSHGVLARCFASSLRITVKGAPKKWNLLRVLDPDGVEEELDCNFAIGVRIFLEVAT</sequence>
<dbReference type="Proteomes" id="UP000054248">
    <property type="component" value="Unassembled WGS sequence"/>
</dbReference>
<dbReference type="EMBL" id="KN823829">
    <property type="protein sequence ID" value="KIO15768.1"/>
    <property type="molecule type" value="Genomic_DNA"/>
</dbReference>
<dbReference type="AlphaFoldDB" id="A0A0C3K2X0"/>
<reference evidence="2" key="2">
    <citation type="submission" date="2015-01" db="EMBL/GenBank/DDBJ databases">
        <title>Evolutionary Origins and Diversification of the Mycorrhizal Mutualists.</title>
        <authorList>
            <consortium name="DOE Joint Genome Institute"/>
            <consortium name="Mycorrhizal Genomics Consortium"/>
            <person name="Kohler A."/>
            <person name="Kuo A."/>
            <person name="Nagy L.G."/>
            <person name="Floudas D."/>
            <person name="Copeland A."/>
            <person name="Barry K.W."/>
            <person name="Cichocki N."/>
            <person name="Veneault-Fourrey C."/>
            <person name="LaButti K."/>
            <person name="Lindquist E.A."/>
            <person name="Lipzen A."/>
            <person name="Lundell T."/>
            <person name="Morin E."/>
            <person name="Murat C."/>
            <person name="Riley R."/>
            <person name="Ohm R."/>
            <person name="Sun H."/>
            <person name="Tunlid A."/>
            <person name="Henrissat B."/>
            <person name="Grigoriev I.V."/>
            <person name="Hibbett D.S."/>
            <person name="Martin F."/>
        </authorList>
    </citation>
    <scope>NUCLEOTIDE SEQUENCE [LARGE SCALE GENOMIC DNA]</scope>
    <source>
        <strain evidence="2">MUT 4182</strain>
    </source>
</reference>
<reference evidence="1 2" key="1">
    <citation type="submission" date="2014-04" db="EMBL/GenBank/DDBJ databases">
        <authorList>
            <consortium name="DOE Joint Genome Institute"/>
            <person name="Kuo A."/>
            <person name="Girlanda M."/>
            <person name="Perotto S."/>
            <person name="Kohler A."/>
            <person name="Nagy L.G."/>
            <person name="Floudas D."/>
            <person name="Copeland A."/>
            <person name="Barry K.W."/>
            <person name="Cichocki N."/>
            <person name="Veneault-Fourrey C."/>
            <person name="LaButti K."/>
            <person name="Lindquist E.A."/>
            <person name="Lipzen A."/>
            <person name="Lundell T."/>
            <person name="Morin E."/>
            <person name="Murat C."/>
            <person name="Sun H."/>
            <person name="Tunlid A."/>
            <person name="Henrissat B."/>
            <person name="Grigoriev I.V."/>
            <person name="Hibbett D.S."/>
            <person name="Martin F."/>
            <person name="Nordberg H.P."/>
            <person name="Cantor M.N."/>
            <person name="Hua S.X."/>
        </authorList>
    </citation>
    <scope>NUCLEOTIDE SEQUENCE [LARGE SCALE GENOMIC DNA]</scope>
    <source>
        <strain evidence="1 2">MUT 4182</strain>
    </source>
</reference>
<gene>
    <name evidence="1" type="ORF">M407DRAFT_34640</name>
</gene>
<keyword evidence="2" id="KW-1185">Reference proteome</keyword>